<reference evidence="1 2" key="1">
    <citation type="submission" date="2021-03" db="EMBL/GenBank/DDBJ databases">
        <title>Fibrella sp. HMF5405 genome sequencing and assembly.</title>
        <authorList>
            <person name="Kang H."/>
            <person name="Kim H."/>
            <person name="Bae S."/>
            <person name="Joh K."/>
        </authorList>
    </citation>
    <scope>NUCLEOTIDE SEQUENCE [LARGE SCALE GENOMIC DNA]</scope>
    <source>
        <strain evidence="1 2">HMF5405</strain>
    </source>
</reference>
<dbReference type="EMBL" id="JAFMYW010000005">
    <property type="protein sequence ID" value="MBO0950232.1"/>
    <property type="molecule type" value="Genomic_DNA"/>
</dbReference>
<sequence length="72" mass="7844">MKALALSIKDVVITENSDLGRFLGGRVLFPEKNELAKEHAAQNPQQVSEAEQAYAAMICSIDNKDDCEMCGS</sequence>
<keyword evidence="2" id="KW-1185">Reference proteome</keyword>
<organism evidence="1 2">
    <name type="scientific">Fibrella forsythiae</name>
    <dbReference type="NCBI Taxonomy" id="2817061"/>
    <lineage>
        <taxon>Bacteria</taxon>
        <taxon>Pseudomonadati</taxon>
        <taxon>Bacteroidota</taxon>
        <taxon>Cytophagia</taxon>
        <taxon>Cytophagales</taxon>
        <taxon>Spirosomataceae</taxon>
        <taxon>Fibrella</taxon>
    </lineage>
</organism>
<dbReference type="RefSeq" id="WP_207330196.1">
    <property type="nucleotide sequence ID" value="NZ_JAFMYW010000005.1"/>
</dbReference>
<name>A0ABS3JJR4_9BACT</name>
<proteinExistence type="predicted"/>
<protein>
    <submittedName>
        <fullName evidence="1">Uncharacterized protein</fullName>
    </submittedName>
</protein>
<accession>A0ABS3JJR4</accession>
<comment type="caution">
    <text evidence="1">The sequence shown here is derived from an EMBL/GenBank/DDBJ whole genome shotgun (WGS) entry which is preliminary data.</text>
</comment>
<dbReference type="Proteomes" id="UP000664628">
    <property type="component" value="Unassembled WGS sequence"/>
</dbReference>
<gene>
    <name evidence="1" type="ORF">J2I46_16685</name>
</gene>
<evidence type="ECO:0000313" key="2">
    <source>
        <dbReference type="Proteomes" id="UP000664628"/>
    </source>
</evidence>
<evidence type="ECO:0000313" key="1">
    <source>
        <dbReference type="EMBL" id="MBO0950232.1"/>
    </source>
</evidence>